<proteinExistence type="predicted"/>
<dbReference type="RefSeq" id="WP_190422664.1">
    <property type="nucleotide sequence ID" value="NZ_JAMPKK010000006.1"/>
</dbReference>
<accession>A0ABV0JJZ6</accession>
<name>A0ABV0JJZ6_9CYAN</name>
<organism evidence="1 2">
    <name type="scientific">Funiculus sociatus GB2-A5</name>
    <dbReference type="NCBI Taxonomy" id="2933946"/>
    <lineage>
        <taxon>Bacteria</taxon>
        <taxon>Bacillati</taxon>
        <taxon>Cyanobacteriota</taxon>
        <taxon>Cyanophyceae</taxon>
        <taxon>Coleofasciculales</taxon>
        <taxon>Coleofasciculaceae</taxon>
        <taxon>Funiculus</taxon>
    </lineage>
</organism>
<comment type="caution">
    <text evidence="1">The sequence shown here is derived from an EMBL/GenBank/DDBJ whole genome shotgun (WGS) entry which is preliminary data.</text>
</comment>
<evidence type="ECO:0000313" key="1">
    <source>
        <dbReference type="EMBL" id="MEP0863761.1"/>
    </source>
</evidence>
<gene>
    <name evidence="1" type="ORF">NDI37_04685</name>
</gene>
<sequence>MLTQKYQIAVPVEVAILAHWKVLEYRLQYPSRIYRRGQDAIARIRYQQFGQSEQVVQSNPEAVAFMIP</sequence>
<dbReference type="EMBL" id="JAMPKK010000006">
    <property type="protein sequence ID" value="MEP0863761.1"/>
    <property type="molecule type" value="Genomic_DNA"/>
</dbReference>
<protein>
    <submittedName>
        <fullName evidence="1">Uncharacterized protein</fullName>
    </submittedName>
</protein>
<dbReference type="Proteomes" id="UP001442494">
    <property type="component" value="Unassembled WGS sequence"/>
</dbReference>
<keyword evidence="2" id="KW-1185">Reference proteome</keyword>
<evidence type="ECO:0000313" key="2">
    <source>
        <dbReference type="Proteomes" id="UP001442494"/>
    </source>
</evidence>
<reference evidence="1 2" key="1">
    <citation type="submission" date="2022-04" db="EMBL/GenBank/DDBJ databases">
        <title>Positive selection, recombination, and allopatry shape intraspecific diversity of widespread and dominant cyanobacteria.</title>
        <authorList>
            <person name="Wei J."/>
            <person name="Shu W."/>
            <person name="Hu C."/>
        </authorList>
    </citation>
    <scope>NUCLEOTIDE SEQUENCE [LARGE SCALE GENOMIC DNA]</scope>
    <source>
        <strain evidence="1 2">GB2-A5</strain>
    </source>
</reference>